<evidence type="ECO:0000313" key="2">
    <source>
        <dbReference type="Proteomes" id="UP000077262"/>
    </source>
</evidence>
<reference evidence="1 2" key="1">
    <citation type="submission" date="2016-02" db="EMBL/GenBank/DDBJ databases">
        <authorList>
            <person name="Wen L."/>
            <person name="He K."/>
            <person name="Yang H."/>
        </authorList>
    </citation>
    <scope>NUCLEOTIDE SEQUENCE [LARGE SCALE GENOMIC DNA]</scope>
    <source>
        <strain evidence="1 2">CD09_2</strain>
    </source>
</reference>
<dbReference type="AlphaFoldDB" id="A0A177JWU3"/>
<name>A0A177JWU3_SPHYA</name>
<dbReference type="EMBL" id="LSTR01000025">
    <property type="protein sequence ID" value="OAH45357.1"/>
    <property type="molecule type" value="Genomic_DNA"/>
</dbReference>
<comment type="caution">
    <text evidence="1">The sequence shown here is derived from an EMBL/GenBank/DDBJ whole genome shotgun (WGS) entry which is preliminary data.</text>
</comment>
<dbReference type="Proteomes" id="UP000077262">
    <property type="component" value="Unassembled WGS sequence"/>
</dbReference>
<evidence type="ECO:0000313" key="1">
    <source>
        <dbReference type="EMBL" id="OAH45357.1"/>
    </source>
</evidence>
<organism evidence="1 2">
    <name type="scientific">Sphingobium yanoikuyae</name>
    <name type="common">Sphingomonas yanoikuyae</name>
    <dbReference type="NCBI Taxonomy" id="13690"/>
    <lineage>
        <taxon>Bacteria</taxon>
        <taxon>Pseudomonadati</taxon>
        <taxon>Pseudomonadota</taxon>
        <taxon>Alphaproteobacteria</taxon>
        <taxon>Sphingomonadales</taxon>
        <taxon>Sphingomonadaceae</taxon>
        <taxon>Sphingobium</taxon>
    </lineage>
</organism>
<gene>
    <name evidence="1" type="ORF">AX777_17240</name>
</gene>
<accession>A0A177JWU3</accession>
<sequence>MPAFFVVFIAIKHDDMGGIIPDQLSQLECDMVLAQVGSGLVVVPLKYHKTSCIDIIVHTLLEGQMQR</sequence>
<protein>
    <submittedName>
        <fullName evidence="1">Uncharacterized protein</fullName>
    </submittedName>
</protein>
<proteinExistence type="predicted"/>